<evidence type="ECO:0000313" key="1">
    <source>
        <dbReference type="EMBL" id="KAK1129188.1"/>
    </source>
</evidence>
<dbReference type="EMBL" id="JAHYIQ010000009">
    <property type="protein sequence ID" value="KAK1129188.1"/>
    <property type="molecule type" value="Genomic_DNA"/>
</dbReference>
<keyword evidence="2" id="KW-1185">Reference proteome</keyword>
<proteinExistence type="predicted"/>
<dbReference type="AlphaFoldDB" id="A0AA40G1E7"/>
<name>A0AA40G1E7_9HYME</name>
<organism evidence="1 2">
    <name type="scientific">Melipona bicolor</name>
    <dbReference type="NCBI Taxonomy" id="60889"/>
    <lineage>
        <taxon>Eukaryota</taxon>
        <taxon>Metazoa</taxon>
        <taxon>Ecdysozoa</taxon>
        <taxon>Arthropoda</taxon>
        <taxon>Hexapoda</taxon>
        <taxon>Insecta</taxon>
        <taxon>Pterygota</taxon>
        <taxon>Neoptera</taxon>
        <taxon>Endopterygota</taxon>
        <taxon>Hymenoptera</taxon>
        <taxon>Apocrita</taxon>
        <taxon>Aculeata</taxon>
        <taxon>Apoidea</taxon>
        <taxon>Anthophila</taxon>
        <taxon>Apidae</taxon>
        <taxon>Melipona</taxon>
    </lineage>
</organism>
<gene>
    <name evidence="1" type="ORF">K0M31_020318</name>
</gene>
<accession>A0AA40G1E7</accession>
<comment type="caution">
    <text evidence="1">The sequence shown here is derived from an EMBL/GenBank/DDBJ whole genome shotgun (WGS) entry which is preliminary data.</text>
</comment>
<dbReference type="Proteomes" id="UP001177670">
    <property type="component" value="Unassembled WGS sequence"/>
</dbReference>
<sequence length="109" mass="12112">MAIRDHSMLPFQCSAPPSVKVAKMRGDGVSFARAATGELWAITPQWLEMANRDVNFDALGISPGESVEIANRFPNVSPPFARNVEERRLPVAFVCENLNFVFFNDIGRT</sequence>
<evidence type="ECO:0000313" key="2">
    <source>
        <dbReference type="Proteomes" id="UP001177670"/>
    </source>
</evidence>
<protein>
    <submittedName>
        <fullName evidence="1">Uncharacterized protein</fullName>
    </submittedName>
</protein>
<reference evidence="1" key="1">
    <citation type="submission" date="2021-10" db="EMBL/GenBank/DDBJ databases">
        <title>Melipona bicolor Genome sequencing and assembly.</title>
        <authorList>
            <person name="Araujo N.S."/>
            <person name="Arias M.C."/>
        </authorList>
    </citation>
    <scope>NUCLEOTIDE SEQUENCE</scope>
    <source>
        <strain evidence="1">USP_2M_L1-L4_2017</strain>
        <tissue evidence="1">Whole body</tissue>
    </source>
</reference>